<dbReference type="KEGG" id="ttk:TST_1534"/>
<organism evidence="9 10">
    <name type="scientific">Thermosulfidibacter takaii (strain DSM 17441 / JCM 13301 / NBRC 103674 / ABI70S6)</name>
    <dbReference type="NCBI Taxonomy" id="1298851"/>
    <lineage>
        <taxon>Bacteria</taxon>
        <taxon>Pseudomonadati</taxon>
        <taxon>Thermosulfidibacterota</taxon>
        <taxon>Thermosulfidibacteria</taxon>
        <taxon>Thermosulfidibacterales</taxon>
        <taxon>Thermosulfidibacteraceae</taxon>
    </lineage>
</organism>
<gene>
    <name evidence="9" type="primary">rpsA</name>
    <name evidence="9" type="ORF">TST_1534</name>
</gene>
<dbReference type="Gene3D" id="2.40.50.140">
    <property type="entry name" value="Nucleic acid-binding proteins"/>
    <property type="match status" value="6"/>
</dbReference>
<dbReference type="CDD" id="cd04465">
    <property type="entry name" value="S1_RPS1_repeat_ec2_hs2"/>
    <property type="match status" value="1"/>
</dbReference>
<feature type="domain" description="S1 motif" evidence="8">
    <location>
        <begin position="278"/>
        <end position="348"/>
    </location>
</feature>
<evidence type="ECO:0000256" key="2">
    <source>
        <dbReference type="ARBA" id="ARBA00022737"/>
    </source>
</evidence>
<dbReference type="EMBL" id="AP013035">
    <property type="protein sequence ID" value="BAT72320.1"/>
    <property type="molecule type" value="Genomic_DNA"/>
</dbReference>
<evidence type="ECO:0000256" key="4">
    <source>
        <dbReference type="ARBA" id="ARBA00022980"/>
    </source>
</evidence>
<dbReference type="STRING" id="1298851.TST_1534"/>
<proteinExistence type="inferred from homology"/>
<name>A0A0S3QVG2_THET7</name>
<feature type="domain" description="S1 motif" evidence="8">
    <location>
        <begin position="104"/>
        <end position="172"/>
    </location>
</feature>
<feature type="domain" description="S1 motif" evidence="8">
    <location>
        <begin position="452"/>
        <end position="521"/>
    </location>
</feature>
<dbReference type="InterPro" id="IPR050437">
    <property type="entry name" value="Ribos_protein_bS1-like"/>
</dbReference>
<dbReference type="SUPFAM" id="SSF50249">
    <property type="entry name" value="Nucleic acid-binding proteins"/>
    <property type="match status" value="6"/>
</dbReference>
<dbReference type="InterPro" id="IPR003029">
    <property type="entry name" value="S1_domain"/>
</dbReference>
<evidence type="ECO:0000313" key="9">
    <source>
        <dbReference type="EMBL" id="BAT72320.1"/>
    </source>
</evidence>
<dbReference type="GO" id="GO:0003735">
    <property type="term" value="F:structural constituent of ribosome"/>
    <property type="evidence" value="ECO:0007669"/>
    <property type="project" value="InterPro"/>
</dbReference>
<feature type="domain" description="S1 motif" evidence="8">
    <location>
        <begin position="365"/>
        <end position="435"/>
    </location>
</feature>
<dbReference type="GO" id="GO:0003729">
    <property type="term" value="F:mRNA binding"/>
    <property type="evidence" value="ECO:0007669"/>
    <property type="project" value="UniProtKB-ARBA"/>
</dbReference>
<dbReference type="NCBIfam" id="NF004952">
    <property type="entry name" value="PRK06299.1-2"/>
    <property type="match status" value="1"/>
</dbReference>
<reference evidence="10" key="1">
    <citation type="journal article" date="2018" name="Science">
        <title>A primordial and reversible TCA cycle in a facultatively chemolithoautotrophic thermophile.</title>
        <authorList>
            <person name="Nunoura T."/>
            <person name="Chikaraishi Y."/>
            <person name="Izaki R."/>
            <person name="Suwa T."/>
            <person name="Sato T."/>
            <person name="Harada T."/>
            <person name="Mori K."/>
            <person name="Kato Y."/>
            <person name="Miyazaki M."/>
            <person name="Shimamura S."/>
            <person name="Yanagawa K."/>
            <person name="Shuto A."/>
            <person name="Ohkouchi N."/>
            <person name="Fujita N."/>
            <person name="Takaki Y."/>
            <person name="Atomi H."/>
            <person name="Takai K."/>
        </authorList>
    </citation>
    <scope>NUCLEOTIDE SEQUENCE [LARGE SCALE GENOMIC DNA]</scope>
    <source>
        <strain evidence="10">DSM 17441 / JCM 13301 / NBRC 103674 / ABI70S6</strain>
    </source>
</reference>
<evidence type="ECO:0000256" key="3">
    <source>
        <dbReference type="ARBA" id="ARBA00022884"/>
    </source>
</evidence>
<keyword evidence="3" id="KW-0694">RNA-binding</keyword>
<keyword evidence="5" id="KW-0687">Ribonucleoprotein</keyword>
<evidence type="ECO:0000256" key="5">
    <source>
        <dbReference type="ARBA" id="ARBA00023274"/>
    </source>
</evidence>
<dbReference type="PANTHER" id="PTHR10724">
    <property type="entry name" value="30S RIBOSOMAL PROTEIN S1"/>
    <property type="match status" value="1"/>
</dbReference>
<feature type="domain" description="S1 motif" evidence="8">
    <location>
        <begin position="26"/>
        <end position="86"/>
    </location>
</feature>
<dbReference type="PRINTS" id="PR00681">
    <property type="entry name" value="RIBOSOMALS1"/>
</dbReference>
<dbReference type="Proteomes" id="UP000063234">
    <property type="component" value="Chromosome"/>
</dbReference>
<dbReference type="InterPro" id="IPR000110">
    <property type="entry name" value="Ribosomal_bS1"/>
</dbReference>
<dbReference type="OrthoDB" id="9804077at2"/>
<dbReference type="AlphaFoldDB" id="A0A0S3QVG2"/>
<dbReference type="PANTHER" id="PTHR10724:SF7">
    <property type="entry name" value="SMALL RIBOSOMAL SUBUNIT PROTEIN BS1C"/>
    <property type="match status" value="1"/>
</dbReference>
<dbReference type="InterPro" id="IPR012340">
    <property type="entry name" value="NA-bd_OB-fold"/>
</dbReference>
<evidence type="ECO:0000256" key="6">
    <source>
        <dbReference type="ARBA" id="ARBA00035293"/>
    </source>
</evidence>
<evidence type="ECO:0000259" key="8">
    <source>
        <dbReference type="PROSITE" id="PS50126"/>
    </source>
</evidence>
<keyword evidence="2" id="KW-0677">Repeat</keyword>
<accession>A0A0S3QVG2</accession>
<dbReference type="NCBIfam" id="TIGR00717">
    <property type="entry name" value="rpsA"/>
    <property type="match status" value="1"/>
</dbReference>
<keyword evidence="10" id="KW-1185">Reference proteome</keyword>
<dbReference type="GO" id="GO:0022627">
    <property type="term" value="C:cytosolic small ribosomal subunit"/>
    <property type="evidence" value="ECO:0007669"/>
    <property type="project" value="TreeGrafter"/>
</dbReference>
<sequence>MEERRETNMEDMEALYEESLKEIRPGQIIKGKVVAITNGEVLVDVGYKAEGIIPKAEFDEEPAIGDEIDVFVRSLSGESGIRLSKREADRRKRWQQIQEAFEKGEYVKGTVVGRVKGGYKVDLGGFEAFMPQSQSDLKPLEDPDELVGQASSFKILDIKTGGKTPNIIVSRRAWLEEEWEREKQAFWDRMVEGKVIEGQVKKIMDYGAFVDLGPATGFLHISDISWGRINHPSDVLKEGQRIWVKVLSFDREKEKISLGMKQLTPDPWESVDEKYKEGAKVRGKVTRLVKFGAFVELEEGIEGLIHVSELSWTRRVKHPSELLKEGDEVECVVIGVDKENRRISLSLKRIEENPWEKAEEKYPINAVVKGKITKTFPNRVIVELEKGIEAFVNAEDLTWDRRLKRPSDLFQVGDKVEVRILEIDPKRRRIRAGIKQVLPDPWESFLAKVKEGDVVEGEVVGVTDFGAFVKLAEGVEGLVHISQLDDKKVDKPEDVVKVGDKVKAVVTKIDREGRKISLSIKEYKLLKEKEEVKSVLSSEEEGVFKLGDILKNVIPKGN</sequence>
<dbReference type="FunFam" id="2.40.50.140:FF:000051">
    <property type="entry name" value="RNA-binding transcriptional accessory protein"/>
    <property type="match status" value="1"/>
</dbReference>
<evidence type="ECO:0000256" key="1">
    <source>
        <dbReference type="ARBA" id="ARBA00006767"/>
    </source>
</evidence>
<protein>
    <recommendedName>
        <fullName evidence="6">Small ribosomal subunit protein bS1</fullName>
    </recommendedName>
    <alternativeName>
        <fullName evidence="7">30S ribosomal protein S1</fullName>
    </alternativeName>
</protein>
<dbReference type="FunFam" id="2.40.50.140:FF:000011">
    <property type="entry name" value="30S ribosomal protein S1"/>
    <property type="match status" value="1"/>
</dbReference>
<keyword evidence="4 9" id="KW-0689">Ribosomal protein</keyword>
<dbReference type="Pfam" id="PF00575">
    <property type="entry name" value="S1"/>
    <property type="match status" value="5"/>
</dbReference>
<dbReference type="CDD" id="cd05687">
    <property type="entry name" value="S1_RPS1_repeat_ec1_hs1"/>
    <property type="match status" value="1"/>
</dbReference>
<dbReference type="SMART" id="SM00316">
    <property type="entry name" value="S1"/>
    <property type="match status" value="6"/>
</dbReference>
<dbReference type="RefSeq" id="WP_068550385.1">
    <property type="nucleotide sequence ID" value="NZ_AP013035.1"/>
</dbReference>
<feature type="domain" description="S1 motif" evidence="8">
    <location>
        <begin position="193"/>
        <end position="261"/>
    </location>
</feature>
<evidence type="ECO:0000313" key="10">
    <source>
        <dbReference type="Proteomes" id="UP000063234"/>
    </source>
</evidence>
<dbReference type="InterPro" id="IPR035104">
    <property type="entry name" value="Ribosomal_protein_S1-like"/>
</dbReference>
<dbReference type="PROSITE" id="PS50126">
    <property type="entry name" value="S1"/>
    <property type="match status" value="6"/>
</dbReference>
<dbReference type="PATRIC" id="fig|1298851.3.peg.1607"/>
<dbReference type="CDD" id="cd00164">
    <property type="entry name" value="S1_like"/>
    <property type="match status" value="1"/>
</dbReference>
<evidence type="ECO:0000256" key="7">
    <source>
        <dbReference type="ARBA" id="ARBA00035517"/>
    </source>
</evidence>
<comment type="similarity">
    <text evidence="1">Belongs to the bacterial ribosomal protein bS1 family.</text>
</comment>
<dbReference type="CDD" id="cd05688">
    <property type="entry name" value="S1_RPS1_repeat_ec3"/>
    <property type="match status" value="1"/>
</dbReference>
<dbReference type="GO" id="GO:0006412">
    <property type="term" value="P:translation"/>
    <property type="evidence" value="ECO:0007669"/>
    <property type="project" value="InterPro"/>
</dbReference>